<organism evidence="7">
    <name type="scientific">mine drainage metagenome</name>
    <dbReference type="NCBI Taxonomy" id="410659"/>
    <lineage>
        <taxon>unclassified sequences</taxon>
        <taxon>metagenomes</taxon>
        <taxon>ecological metagenomes</taxon>
    </lineage>
</organism>
<name>T1ATB3_9ZZZZ</name>
<dbReference type="Gene3D" id="3.50.50.100">
    <property type="match status" value="1"/>
</dbReference>
<dbReference type="SUPFAM" id="SSF51905">
    <property type="entry name" value="FAD/NAD(P)-binding domain"/>
    <property type="match status" value="1"/>
</dbReference>
<dbReference type="EMBL" id="AUZZ01002413">
    <property type="protein sequence ID" value="EQD60592.1"/>
    <property type="molecule type" value="Genomic_DNA"/>
</dbReference>
<accession>T1ATB3</accession>
<evidence type="ECO:0000256" key="2">
    <source>
        <dbReference type="ARBA" id="ARBA00022630"/>
    </source>
</evidence>
<dbReference type="InterPro" id="IPR045024">
    <property type="entry name" value="NDH-2"/>
</dbReference>
<keyword evidence="3" id="KW-0274">FAD</keyword>
<reference evidence="7" key="1">
    <citation type="submission" date="2013-08" db="EMBL/GenBank/DDBJ databases">
        <authorList>
            <person name="Mendez C."/>
            <person name="Richter M."/>
            <person name="Ferrer M."/>
            <person name="Sanchez J."/>
        </authorList>
    </citation>
    <scope>NUCLEOTIDE SEQUENCE</scope>
</reference>
<keyword evidence="5" id="KW-0520">NAD</keyword>
<comment type="similarity">
    <text evidence="1">Belongs to the NADH dehydrogenase family.</text>
</comment>
<dbReference type="GO" id="GO:0003954">
    <property type="term" value="F:NADH dehydrogenase activity"/>
    <property type="evidence" value="ECO:0007669"/>
    <property type="project" value="InterPro"/>
</dbReference>
<evidence type="ECO:0000256" key="3">
    <source>
        <dbReference type="ARBA" id="ARBA00022827"/>
    </source>
</evidence>
<evidence type="ECO:0000313" key="7">
    <source>
        <dbReference type="EMBL" id="EQD60592.1"/>
    </source>
</evidence>
<dbReference type="PRINTS" id="PR00368">
    <property type="entry name" value="FADPNR"/>
</dbReference>
<feature type="domain" description="FAD/NAD(P)-binding" evidence="6">
    <location>
        <begin position="2"/>
        <end position="212"/>
    </location>
</feature>
<evidence type="ECO:0000256" key="5">
    <source>
        <dbReference type="ARBA" id="ARBA00023027"/>
    </source>
</evidence>
<dbReference type="InterPro" id="IPR036188">
    <property type="entry name" value="FAD/NAD-bd_sf"/>
</dbReference>
<protein>
    <submittedName>
        <fullName evidence="7">Respiratory NADH dehydrogenase 2/cupric reductase</fullName>
    </submittedName>
</protein>
<keyword evidence="2" id="KW-0285">Flavoprotein</keyword>
<evidence type="ECO:0000259" key="6">
    <source>
        <dbReference type="Pfam" id="PF07992"/>
    </source>
</evidence>
<sequence>MTLVDAQRTHLWKPLLHEVAAGSFDPAEHALEYMVHATRHGIDFRLGTMERIDRSQHQVWLAPVIDREGNEILARRSVAYDTLVLAVGSVANDFGVPGVAEHCWFLDTLHEAKRFQRRLLDALLRFAGRAVTDPTAELRVAIVGGGATGVELAAQLHRVSRVLAQYGLEALQPERRIRISVLESGPRILPGLPPRMSASVTRELERIGISVRRAARDWRRCRCPAVG</sequence>
<dbReference type="AlphaFoldDB" id="T1ATB3"/>
<proteinExistence type="inferred from homology"/>
<evidence type="ECO:0000256" key="4">
    <source>
        <dbReference type="ARBA" id="ARBA00023002"/>
    </source>
</evidence>
<dbReference type="InterPro" id="IPR023753">
    <property type="entry name" value="FAD/NAD-binding_dom"/>
</dbReference>
<comment type="caution">
    <text evidence="7">The sequence shown here is derived from an EMBL/GenBank/DDBJ whole genome shotgun (WGS) entry which is preliminary data.</text>
</comment>
<dbReference type="PANTHER" id="PTHR43706">
    <property type="entry name" value="NADH DEHYDROGENASE"/>
    <property type="match status" value="1"/>
</dbReference>
<evidence type="ECO:0000256" key="1">
    <source>
        <dbReference type="ARBA" id="ARBA00005272"/>
    </source>
</evidence>
<dbReference type="GO" id="GO:0008137">
    <property type="term" value="F:NADH dehydrogenase (ubiquinone) activity"/>
    <property type="evidence" value="ECO:0007669"/>
    <property type="project" value="TreeGrafter"/>
</dbReference>
<reference evidence="7" key="2">
    <citation type="journal article" date="2014" name="ISME J.">
        <title>Microbial stratification in low pH oxic and suboxic macroscopic growths along an acid mine drainage.</title>
        <authorList>
            <person name="Mendez-Garcia C."/>
            <person name="Mesa V."/>
            <person name="Sprenger R.R."/>
            <person name="Richter M."/>
            <person name="Diez M.S."/>
            <person name="Solano J."/>
            <person name="Bargiela R."/>
            <person name="Golyshina O.V."/>
            <person name="Manteca A."/>
            <person name="Ramos J.L."/>
            <person name="Gallego J.R."/>
            <person name="Llorente I."/>
            <person name="Martins Dos Santos V.A."/>
            <person name="Jensen O.N."/>
            <person name="Pelaez A.I."/>
            <person name="Sanchez J."/>
            <person name="Ferrer M."/>
        </authorList>
    </citation>
    <scope>NUCLEOTIDE SEQUENCE</scope>
</reference>
<keyword evidence="4" id="KW-0560">Oxidoreductase</keyword>
<dbReference type="Pfam" id="PF07992">
    <property type="entry name" value="Pyr_redox_2"/>
    <property type="match status" value="1"/>
</dbReference>
<dbReference type="PANTHER" id="PTHR43706:SF9">
    <property type="entry name" value="TYPE II NADH:QUINONE OXIDOREDUCTASE"/>
    <property type="match status" value="1"/>
</dbReference>
<gene>
    <name evidence="7" type="ORF">B2A_03615</name>
</gene>